<evidence type="ECO:0000313" key="3">
    <source>
        <dbReference type="EMBL" id="KNC25031.1"/>
    </source>
</evidence>
<feature type="domain" description="EB" evidence="2">
    <location>
        <begin position="192"/>
        <end position="244"/>
    </location>
</feature>
<name>A0A0L0BYH6_LUCCU</name>
<dbReference type="OrthoDB" id="5912242at2759"/>
<dbReference type="OMA" id="QCAQFER"/>
<dbReference type="PANTHER" id="PTHR39069">
    <property type="entry name" value="ECDYSONE-INDUCIBLE GENE E1, ISOFORM A"/>
    <property type="match status" value="1"/>
</dbReference>
<dbReference type="Proteomes" id="UP000037069">
    <property type="component" value="Unassembled WGS sequence"/>
</dbReference>
<dbReference type="Pfam" id="PF01683">
    <property type="entry name" value="EB"/>
    <property type="match status" value="2"/>
</dbReference>
<dbReference type="PANTHER" id="PTHR39069:SF4">
    <property type="entry name" value="LD24340P"/>
    <property type="match status" value="1"/>
</dbReference>
<dbReference type="STRING" id="7375.A0A0L0BYH6"/>
<evidence type="ECO:0000313" key="4">
    <source>
        <dbReference type="Proteomes" id="UP000037069"/>
    </source>
</evidence>
<dbReference type="AlphaFoldDB" id="A0A0L0BYH6"/>
<feature type="signal peptide" evidence="1">
    <location>
        <begin position="1"/>
        <end position="22"/>
    </location>
</feature>
<organism evidence="3 4">
    <name type="scientific">Lucilia cuprina</name>
    <name type="common">Green bottle fly</name>
    <name type="synonym">Australian sheep blowfly</name>
    <dbReference type="NCBI Taxonomy" id="7375"/>
    <lineage>
        <taxon>Eukaryota</taxon>
        <taxon>Metazoa</taxon>
        <taxon>Ecdysozoa</taxon>
        <taxon>Arthropoda</taxon>
        <taxon>Hexapoda</taxon>
        <taxon>Insecta</taxon>
        <taxon>Pterygota</taxon>
        <taxon>Neoptera</taxon>
        <taxon>Endopterygota</taxon>
        <taxon>Diptera</taxon>
        <taxon>Brachycera</taxon>
        <taxon>Muscomorpha</taxon>
        <taxon>Oestroidea</taxon>
        <taxon>Calliphoridae</taxon>
        <taxon>Luciliinae</taxon>
        <taxon>Lucilia</taxon>
    </lineage>
</organism>
<sequence>MKSEKFAIFLAIILNCVNLIQSDELLELNCINETQCKQFQHSGIKSACIEEQCHCSSSNGDNVKCQPLNHKVNNIIGGPCPCQQPNAECDTQQDVCYCASNFMPSSDKRRCIAKMVALGEKCELDSQCQKVDFNAICHESSKQCICMDQFINNEGKCTSIVGNKSFCSNDEQCTEKYGENTQCSNITQHCICKPEHFASIDNARCLKISKYLEACTENIQCMGTMGPGGKCTENVCQCSEKYFVEEKKTEKDVVETVCTAVVERGHYCRIDEDCYQRQLNESQQSMDCIYGECNCKMGFNSYNDGDCIEGSGGATIKTLMSLNLILLPLYIFVNSYF</sequence>
<dbReference type="EMBL" id="JRES01001160">
    <property type="protein sequence ID" value="KNC25031.1"/>
    <property type="molecule type" value="Genomic_DNA"/>
</dbReference>
<accession>A0A0L0BYH6</accession>
<dbReference type="InterPro" id="IPR006149">
    <property type="entry name" value="EB_dom"/>
</dbReference>
<feature type="domain" description="EB" evidence="2">
    <location>
        <begin position="98"/>
        <end position="157"/>
    </location>
</feature>
<keyword evidence="4" id="KW-1185">Reference proteome</keyword>
<gene>
    <name evidence="3" type="ORF">FF38_11893</name>
</gene>
<proteinExistence type="predicted"/>
<evidence type="ECO:0000256" key="1">
    <source>
        <dbReference type="SAM" id="SignalP"/>
    </source>
</evidence>
<protein>
    <recommendedName>
        <fullName evidence="2">EB domain-containing protein</fullName>
    </recommendedName>
</protein>
<keyword evidence="1" id="KW-0732">Signal</keyword>
<evidence type="ECO:0000259" key="2">
    <source>
        <dbReference type="Pfam" id="PF01683"/>
    </source>
</evidence>
<feature type="chain" id="PRO_5005535351" description="EB domain-containing protein" evidence="1">
    <location>
        <begin position="23"/>
        <end position="337"/>
    </location>
</feature>
<comment type="caution">
    <text evidence="3">The sequence shown here is derived from an EMBL/GenBank/DDBJ whole genome shotgun (WGS) entry which is preliminary data.</text>
</comment>
<reference evidence="3 4" key="1">
    <citation type="journal article" date="2015" name="Nat. Commun.">
        <title>Lucilia cuprina genome unlocks parasitic fly biology to underpin future interventions.</title>
        <authorList>
            <person name="Anstead C.A."/>
            <person name="Korhonen P.K."/>
            <person name="Young N.D."/>
            <person name="Hall R.S."/>
            <person name="Jex A.R."/>
            <person name="Murali S.C."/>
            <person name="Hughes D.S."/>
            <person name="Lee S.F."/>
            <person name="Perry T."/>
            <person name="Stroehlein A.J."/>
            <person name="Ansell B.R."/>
            <person name="Breugelmans B."/>
            <person name="Hofmann A."/>
            <person name="Qu J."/>
            <person name="Dugan S."/>
            <person name="Lee S.L."/>
            <person name="Chao H."/>
            <person name="Dinh H."/>
            <person name="Han Y."/>
            <person name="Doddapaneni H.V."/>
            <person name="Worley K.C."/>
            <person name="Muzny D.M."/>
            <person name="Ioannidis P."/>
            <person name="Waterhouse R.M."/>
            <person name="Zdobnov E.M."/>
            <person name="James P.J."/>
            <person name="Bagnall N.H."/>
            <person name="Kotze A.C."/>
            <person name="Gibbs R.A."/>
            <person name="Richards S."/>
            <person name="Batterham P."/>
            <person name="Gasser R.B."/>
        </authorList>
    </citation>
    <scope>NUCLEOTIDE SEQUENCE [LARGE SCALE GENOMIC DNA]</scope>
    <source>
        <strain evidence="3 4">LS</strain>
        <tissue evidence="3">Full body</tissue>
    </source>
</reference>